<dbReference type="EMBL" id="FOQY01000034">
    <property type="protein sequence ID" value="SFK76829.1"/>
    <property type="molecule type" value="Genomic_DNA"/>
</dbReference>
<protein>
    <recommendedName>
        <fullName evidence="3">PIN domain-containing protein</fullName>
    </recommendedName>
</protein>
<evidence type="ECO:0008006" key="3">
    <source>
        <dbReference type="Google" id="ProtNLM"/>
    </source>
</evidence>
<evidence type="ECO:0000313" key="2">
    <source>
        <dbReference type="Proteomes" id="UP000199111"/>
    </source>
</evidence>
<evidence type="ECO:0000313" key="1">
    <source>
        <dbReference type="EMBL" id="SFK76829.1"/>
    </source>
</evidence>
<keyword evidence="2" id="KW-1185">Reference proteome</keyword>
<dbReference type="AlphaFoldDB" id="A0A1I4C953"/>
<reference evidence="2" key="1">
    <citation type="submission" date="2016-10" db="EMBL/GenBank/DDBJ databases">
        <authorList>
            <person name="Varghese N."/>
            <person name="Submissions S."/>
        </authorList>
    </citation>
    <scope>NUCLEOTIDE SEQUENCE [LARGE SCALE GENOMIC DNA]</scope>
    <source>
        <strain evidence="2">CGMCC 4.2126</strain>
    </source>
</reference>
<gene>
    <name evidence="1" type="ORF">SAMN05216275_134103</name>
</gene>
<proteinExistence type="predicted"/>
<accession>A0A1I4C953</accession>
<dbReference type="RefSeq" id="WP_086577212.1">
    <property type="nucleotide sequence ID" value="NZ_FOQY01000034.1"/>
</dbReference>
<dbReference type="GeneID" id="96302467"/>
<organism evidence="1 2">
    <name type="scientific">Streptosporangium canum</name>
    <dbReference type="NCBI Taxonomy" id="324952"/>
    <lineage>
        <taxon>Bacteria</taxon>
        <taxon>Bacillati</taxon>
        <taxon>Actinomycetota</taxon>
        <taxon>Actinomycetes</taxon>
        <taxon>Streptosporangiales</taxon>
        <taxon>Streptosporangiaceae</taxon>
        <taxon>Streptosporangium</taxon>
    </lineage>
</organism>
<name>A0A1I4C953_9ACTN</name>
<dbReference type="Proteomes" id="UP000199111">
    <property type="component" value="Unassembled WGS sequence"/>
</dbReference>
<sequence length="148" mass="15458">MTAEPEGLTGHVLDLDAVHHVLDAKSDYGREIVRQSVLRNTTLLLPAVAAQCLAGLRPQQAEALLAVPVVTIGGLPAADVLSAAQIGRKMTANLERRAPGVAAEAEIVAVLAAAHAVVLAEARGGWRIVTSTPHLYDDIAGVRLEILP</sequence>